<evidence type="ECO:0000313" key="11">
    <source>
        <dbReference type="Proteomes" id="UP000184050"/>
    </source>
</evidence>
<feature type="coiled-coil region" evidence="6">
    <location>
        <begin position="238"/>
        <end position="272"/>
    </location>
</feature>
<dbReference type="STRING" id="1168035.SAMN05444280_11842"/>
<dbReference type="Proteomes" id="UP000184050">
    <property type="component" value="Unassembled WGS sequence"/>
</dbReference>
<dbReference type="EMBL" id="FQZE01000018">
    <property type="protein sequence ID" value="SHJ39536.1"/>
    <property type="molecule type" value="Genomic_DNA"/>
</dbReference>
<keyword evidence="5 7" id="KW-0472">Membrane</keyword>
<keyword evidence="2" id="KW-1003">Cell membrane</keyword>
<dbReference type="Pfam" id="PF13807">
    <property type="entry name" value="GNVR"/>
    <property type="match status" value="1"/>
</dbReference>
<feature type="domain" description="Tyrosine-protein kinase G-rich" evidence="9">
    <location>
        <begin position="287"/>
        <end position="358"/>
    </location>
</feature>
<feature type="domain" description="Polysaccharide chain length determinant N-terminal" evidence="8">
    <location>
        <begin position="15"/>
        <end position="115"/>
    </location>
</feature>
<feature type="transmembrane region" description="Helical" evidence="7">
    <location>
        <begin position="339"/>
        <end position="358"/>
    </location>
</feature>
<evidence type="ECO:0000256" key="3">
    <source>
        <dbReference type="ARBA" id="ARBA00022692"/>
    </source>
</evidence>
<dbReference type="Pfam" id="PF02706">
    <property type="entry name" value="Wzz"/>
    <property type="match status" value="1"/>
</dbReference>
<evidence type="ECO:0000259" key="8">
    <source>
        <dbReference type="Pfam" id="PF02706"/>
    </source>
</evidence>
<keyword evidence="6" id="KW-0175">Coiled coil</keyword>
<keyword evidence="10" id="KW-0808">Transferase</keyword>
<organism evidence="10 11">
    <name type="scientific">Tangfeifania diversioriginum</name>
    <dbReference type="NCBI Taxonomy" id="1168035"/>
    <lineage>
        <taxon>Bacteria</taxon>
        <taxon>Pseudomonadati</taxon>
        <taxon>Bacteroidota</taxon>
        <taxon>Bacteroidia</taxon>
        <taxon>Marinilabiliales</taxon>
        <taxon>Prolixibacteraceae</taxon>
        <taxon>Tangfeifania</taxon>
    </lineage>
</organism>
<keyword evidence="4 7" id="KW-1133">Transmembrane helix</keyword>
<dbReference type="InterPro" id="IPR003856">
    <property type="entry name" value="LPS_length_determ_N"/>
</dbReference>
<evidence type="ECO:0000256" key="6">
    <source>
        <dbReference type="SAM" id="Coils"/>
    </source>
</evidence>
<dbReference type="PANTHER" id="PTHR32309">
    <property type="entry name" value="TYROSINE-PROTEIN KINASE"/>
    <property type="match status" value="1"/>
</dbReference>
<dbReference type="GO" id="GO:0004713">
    <property type="term" value="F:protein tyrosine kinase activity"/>
    <property type="evidence" value="ECO:0007669"/>
    <property type="project" value="TreeGrafter"/>
</dbReference>
<comment type="subcellular location">
    <subcellularLocation>
        <location evidence="1">Cell membrane</location>
        <topology evidence="1">Multi-pass membrane protein</topology>
    </subcellularLocation>
</comment>
<sequence>MNEKNKNTPVAEEGEIDLVALAKSIWERRKFIIKTVLIFAVIGVIVALFSPTQYTASTKMVPQSSGGTQRASGGLSSLASMAGINLNMNQTTTELLPQTYPQILQSVPFQLKLMQNKFTFSDVEEPVTLFEYYTEYSQPGVLSLVKKYTIGLPGVISKAIKGDEEKTSAVATQDGNTIRLTKEQEEVRKIISDNISLEINDQDGFIQLNSSFHEAELSAEVAQKAQELLQEYITDFKIEKASEQLNFIEERYKEKKKEFQEAQAALAAFRDRNKNVTSAMALTEQERLQNEYQLAFEVYSNLAQQLEQARIKVKEDTPVFSVIQPVTVPQERTKPKRKIILIIWIFLGGIVAIGWVFASQYLETAKEHWKEIDTGNKENNNSLAENSES</sequence>
<dbReference type="RefSeq" id="WP_073169843.1">
    <property type="nucleotide sequence ID" value="NZ_FQZE01000018.1"/>
</dbReference>
<keyword evidence="10" id="KW-0418">Kinase</keyword>
<dbReference type="AlphaFoldDB" id="A0A1M6IYN6"/>
<accession>A0A1M6IYN6</accession>
<evidence type="ECO:0000256" key="7">
    <source>
        <dbReference type="SAM" id="Phobius"/>
    </source>
</evidence>
<name>A0A1M6IYN6_9BACT</name>
<evidence type="ECO:0000313" key="10">
    <source>
        <dbReference type="EMBL" id="SHJ39536.1"/>
    </source>
</evidence>
<dbReference type="InterPro" id="IPR032807">
    <property type="entry name" value="GNVR"/>
</dbReference>
<evidence type="ECO:0000256" key="2">
    <source>
        <dbReference type="ARBA" id="ARBA00022475"/>
    </source>
</evidence>
<protein>
    <submittedName>
        <fullName evidence="10">G-rich domain on putative tyrosine kinase</fullName>
    </submittedName>
</protein>
<proteinExistence type="predicted"/>
<evidence type="ECO:0000259" key="9">
    <source>
        <dbReference type="Pfam" id="PF13807"/>
    </source>
</evidence>
<dbReference type="GO" id="GO:0005886">
    <property type="term" value="C:plasma membrane"/>
    <property type="evidence" value="ECO:0007669"/>
    <property type="project" value="UniProtKB-SubCell"/>
</dbReference>
<dbReference type="OrthoDB" id="1522571at2"/>
<evidence type="ECO:0000256" key="5">
    <source>
        <dbReference type="ARBA" id="ARBA00023136"/>
    </source>
</evidence>
<reference evidence="10 11" key="1">
    <citation type="submission" date="2016-11" db="EMBL/GenBank/DDBJ databases">
        <authorList>
            <person name="Jaros S."/>
            <person name="Januszkiewicz K."/>
            <person name="Wedrychowicz H."/>
        </authorList>
    </citation>
    <scope>NUCLEOTIDE SEQUENCE [LARGE SCALE GENOMIC DNA]</scope>
    <source>
        <strain evidence="10 11">DSM 27063</strain>
    </source>
</reference>
<evidence type="ECO:0000256" key="4">
    <source>
        <dbReference type="ARBA" id="ARBA00022989"/>
    </source>
</evidence>
<gene>
    <name evidence="10" type="ORF">SAMN05444280_11842</name>
</gene>
<keyword evidence="3 7" id="KW-0812">Transmembrane</keyword>
<feature type="transmembrane region" description="Helical" evidence="7">
    <location>
        <begin position="31"/>
        <end position="50"/>
    </location>
</feature>
<evidence type="ECO:0000256" key="1">
    <source>
        <dbReference type="ARBA" id="ARBA00004651"/>
    </source>
</evidence>
<dbReference type="PANTHER" id="PTHR32309:SF13">
    <property type="entry name" value="FERRIC ENTEROBACTIN TRANSPORT PROTEIN FEPE"/>
    <property type="match status" value="1"/>
</dbReference>
<dbReference type="InterPro" id="IPR050445">
    <property type="entry name" value="Bact_polysacc_biosynth/exp"/>
</dbReference>
<keyword evidence="11" id="KW-1185">Reference proteome</keyword>